<dbReference type="Proteomes" id="UP000721844">
    <property type="component" value="Unassembled WGS sequence"/>
</dbReference>
<keyword evidence="1" id="KW-1133">Transmembrane helix</keyword>
<evidence type="ECO:0000313" key="3">
    <source>
        <dbReference type="Proteomes" id="UP000721844"/>
    </source>
</evidence>
<accession>A0A963YZW6</accession>
<name>A0A963YZW6_9PROT</name>
<feature type="transmembrane region" description="Helical" evidence="1">
    <location>
        <begin position="99"/>
        <end position="121"/>
    </location>
</feature>
<proteinExistence type="predicted"/>
<feature type="transmembrane region" description="Helical" evidence="1">
    <location>
        <begin position="41"/>
        <end position="66"/>
    </location>
</feature>
<evidence type="ECO:0000313" key="2">
    <source>
        <dbReference type="EMBL" id="MCB8880144.1"/>
    </source>
</evidence>
<keyword evidence="1" id="KW-0812">Transmembrane</keyword>
<organism evidence="2 3">
    <name type="scientific">Acidisoma cellulosilyticum</name>
    <dbReference type="NCBI Taxonomy" id="2802395"/>
    <lineage>
        <taxon>Bacteria</taxon>
        <taxon>Pseudomonadati</taxon>
        <taxon>Pseudomonadota</taxon>
        <taxon>Alphaproteobacteria</taxon>
        <taxon>Acetobacterales</taxon>
        <taxon>Acidocellaceae</taxon>
        <taxon>Acidisoma</taxon>
    </lineage>
</organism>
<gene>
    <name evidence="2" type="ORF">ACELLULO517_07860</name>
</gene>
<reference evidence="2 3" key="1">
    <citation type="journal article" date="2021" name="Microorganisms">
        <title>Acidisoma silvae sp. nov. and Acidisomacellulosilytica sp. nov., Two Acidophilic Bacteria Isolated from Decaying Wood, Hydrolyzing Cellulose and Producing Poly-3-hydroxybutyrate.</title>
        <authorList>
            <person name="Mieszkin S."/>
            <person name="Pouder E."/>
            <person name="Uroz S."/>
            <person name="Simon-Colin C."/>
            <person name="Alain K."/>
        </authorList>
    </citation>
    <scope>NUCLEOTIDE SEQUENCE [LARGE SCALE GENOMIC DNA]</scope>
    <source>
        <strain evidence="2 3">HW T5.17</strain>
    </source>
</reference>
<feature type="transmembrane region" description="Helical" evidence="1">
    <location>
        <begin position="73"/>
        <end position="93"/>
    </location>
</feature>
<protein>
    <submittedName>
        <fullName evidence="2">Uncharacterized protein</fullName>
    </submittedName>
</protein>
<dbReference type="RefSeq" id="WP_227306750.1">
    <property type="nucleotide sequence ID" value="NZ_JAESVA010000002.1"/>
</dbReference>
<keyword evidence="1" id="KW-0472">Membrane</keyword>
<evidence type="ECO:0000256" key="1">
    <source>
        <dbReference type="SAM" id="Phobius"/>
    </source>
</evidence>
<sequence>MLFGTPLFLLGFLPLTLVAFTVAARIAGSSAALTTLLAANFVFYGFGNLADCLLLAASILGNWWVLPKVAQRPWYIAAILSNLALLGLFKYGGLIARSLGLPVPALALPLGISFFSFQQLVSNQPISKTYKSKTGDGPSRVERCRKGWTKMMFALCSRHAHRPRHRHALLAIGPVSRISPAIVLLWRRSPLGRCLCAGSAGSVACDRGPGDRAAAALRGVRSEAG</sequence>
<keyword evidence="3" id="KW-1185">Reference proteome</keyword>
<dbReference type="EMBL" id="JAESVA010000002">
    <property type="protein sequence ID" value="MCB8880144.1"/>
    <property type="molecule type" value="Genomic_DNA"/>
</dbReference>
<comment type="caution">
    <text evidence="2">The sequence shown here is derived from an EMBL/GenBank/DDBJ whole genome shotgun (WGS) entry which is preliminary data.</text>
</comment>
<dbReference type="AlphaFoldDB" id="A0A963YZW6"/>